<dbReference type="PANTHER" id="PTHR43384">
    <property type="entry name" value="SEPTUM SITE-DETERMINING PROTEIN MIND HOMOLOG, CHLOROPLASTIC-RELATED"/>
    <property type="match status" value="1"/>
</dbReference>
<name>A0A2N7S348_9MICC</name>
<evidence type="ECO:0000313" key="2">
    <source>
        <dbReference type="Proteomes" id="UP000235739"/>
    </source>
</evidence>
<dbReference type="InterPro" id="IPR050625">
    <property type="entry name" value="ParA/MinD_ATPase"/>
</dbReference>
<dbReference type="GO" id="GO:0005524">
    <property type="term" value="F:ATP binding"/>
    <property type="evidence" value="ECO:0007669"/>
    <property type="project" value="TreeGrafter"/>
</dbReference>
<dbReference type="InterPro" id="IPR027417">
    <property type="entry name" value="P-loop_NTPase"/>
</dbReference>
<dbReference type="GO" id="GO:0009898">
    <property type="term" value="C:cytoplasmic side of plasma membrane"/>
    <property type="evidence" value="ECO:0007669"/>
    <property type="project" value="TreeGrafter"/>
</dbReference>
<sequence>MSISVVVLGDQEKIVRQIESYRGEMMVTRVCSDIAEAIAACNTGMADVLLVSDAQLVPPMEQIDELLMHQTAVVLFFERPENWQPLPDVLHLPATVAMVELEERISSTVQSLTRPAAGATGEKLELDDVSTGCNGKIVSFWSAPGSPGRSTVALNYAVEAAQAGLDVVLLDADTYAASIAIQLGLMEESASIAQLCRVIDSGSVDVARLNAACSMVQVGEANMRVATGIPRASRWPEVRASALRRASMLLREHHDIVVLDLAPYIELDEQLSFDTQAPQRNAVTVEMLQCSDELFMIVRADSVGIPRALRAIDELEEALPGLKSKIVFNRVGTGSTGRSPKRRLVEAWDRFGPTREIAGYLPDDSASCNASVLGGSPLLEIAPRCSLRTEIRSLAGIKSTDSPKNQTSRRFRAKA</sequence>
<dbReference type="RefSeq" id="WP_102597448.1">
    <property type="nucleotide sequence ID" value="NZ_JBQDNZ010000033.1"/>
</dbReference>
<dbReference type="PANTHER" id="PTHR43384:SF13">
    <property type="entry name" value="SLR0110 PROTEIN"/>
    <property type="match status" value="1"/>
</dbReference>
<comment type="caution">
    <text evidence="1">The sequence shown here is derived from an EMBL/GenBank/DDBJ whole genome shotgun (WGS) entry which is preliminary data.</text>
</comment>
<dbReference type="GO" id="GO:0051782">
    <property type="term" value="P:negative regulation of cell division"/>
    <property type="evidence" value="ECO:0007669"/>
    <property type="project" value="TreeGrafter"/>
</dbReference>
<dbReference type="Proteomes" id="UP000235739">
    <property type="component" value="Unassembled WGS sequence"/>
</dbReference>
<reference evidence="1 2" key="1">
    <citation type="journal article" date="2017" name="Elife">
        <title>Extensive horizontal gene transfer in cheese-associated bacteria.</title>
        <authorList>
            <person name="Bonham K.S."/>
            <person name="Wolfe B.E."/>
            <person name="Dutton R.J."/>
        </authorList>
    </citation>
    <scope>NUCLEOTIDE SEQUENCE [LARGE SCALE GENOMIC DNA]</scope>
    <source>
        <strain evidence="1 2">JB182</strain>
    </source>
</reference>
<dbReference type="EMBL" id="PNQX01000001">
    <property type="protein sequence ID" value="PMQ20560.1"/>
    <property type="molecule type" value="Genomic_DNA"/>
</dbReference>
<gene>
    <name evidence="1" type="ORF">CIK84_02835</name>
</gene>
<dbReference type="AlphaFoldDB" id="A0A2N7S348"/>
<dbReference type="GO" id="GO:0005829">
    <property type="term" value="C:cytosol"/>
    <property type="evidence" value="ECO:0007669"/>
    <property type="project" value="TreeGrafter"/>
</dbReference>
<dbReference type="GO" id="GO:0016887">
    <property type="term" value="F:ATP hydrolysis activity"/>
    <property type="evidence" value="ECO:0007669"/>
    <property type="project" value="TreeGrafter"/>
</dbReference>
<dbReference type="Gene3D" id="3.40.50.300">
    <property type="entry name" value="P-loop containing nucleotide triphosphate hydrolases"/>
    <property type="match status" value="1"/>
</dbReference>
<organism evidence="1 2">
    <name type="scientific">Glutamicibacter arilaitensis</name>
    <dbReference type="NCBI Taxonomy" id="256701"/>
    <lineage>
        <taxon>Bacteria</taxon>
        <taxon>Bacillati</taxon>
        <taxon>Actinomycetota</taxon>
        <taxon>Actinomycetes</taxon>
        <taxon>Micrococcales</taxon>
        <taxon>Micrococcaceae</taxon>
        <taxon>Glutamicibacter</taxon>
    </lineage>
</organism>
<dbReference type="SUPFAM" id="SSF52540">
    <property type="entry name" value="P-loop containing nucleoside triphosphate hydrolases"/>
    <property type="match status" value="1"/>
</dbReference>
<evidence type="ECO:0000313" key="1">
    <source>
        <dbReference type="EMBL" id="PMQ20560.1"/>
    </source>
</evidence>
<protein>
    <submittedName>
        <fullName evidence="1">Uncharacterized protein</fullName>
    </submittedName>
</protein>
<proteinExistence type="predicted"/>
<accession>A0A2N7S348</accession>